<evidence type="ECO:0000259" key="1">
    <source>
        <dbReference type="Pfam" id="PF15533"/>
    </source>
</evidence>
<sequence>MTTEEERNWRQDRLLSDDEIERLKNAGFNIHKIKGRRNVSQQDLYKDGEGNIYVRPKGLQ</sequence>
<dbReference type="Proteomes" id="UP001328733">
    <property type="component" value="Unassembled WGS sequence"/>
</dbReference>
<reference evidence="2 3" key="1">
    <citation type="submission" date="2024-01" db="EMBL/GenBank/DDBJ databases">
        <title>Genomic insights into the taxonomy and metabolism of the cyanobacterium Pannus brasiliensis CCIBt3594.</title>
        <authorList>
            <person name="Machado M."/>
            <person name="Botero N.B."/>
            <person name="Andreote A.P.D."/>
            <person name="Feitosa A.M.T."/>
            <person name="Popin R."/>
            <person name="Sivonen K."/>
            <person name="Fiore M.F."/>
        </authorList>
    </citation>
    <scope>NUCLEOTIDE SEQUENCE [LARGE SCALE GENOMIC DNA]</scope>
    <source>
        <strain evidence="2 3">CCIBt3594</strain>
    </source>
</reference>
<dbReference type="Pfam" id="PF15533">
    <property type="entry name" value="Ntox33"/>
    <property type="match status" value="1"/>
</dbReference>
<protein>
    <submittedName>
        <fullName evidence="2">Polymorphic toxin type 33 domain-containing protein</fullName>
    </submittedName>
</protein>
<dbReference type="InterPro" id="IPR029110">
    <property type="entry name" value="Ntox33"/>
</dbReference>
<evidence type="ECO:0000313" key="2">
    <source>
        <dbReference type="EMBL" id="MEG3439163.1"/>
    </source>
</evidence>
<feature type="domain" description="Bacterial toxin 33" evidence="1">
    <location>
        <begin position="10"/>
        <end position="58"/>
    </location>
</feature>
<accession>A0AAW9QZB6</accession>
<keyword evidence="3" id="KW-1185">Reference proteome</keyword>
<dbReference type="AlphaFoldDB" id="A0AAW9QZB6"/>
<name>A0AAW9QZB6_9CHRO</name>
<evidence type="ECO:0000313" key="3">
    <source>
        <dbReference type="Proteomes" id="UP001328733"/>
    </source>
</evidence>
<gene>
    <name evidence="2" type="ORF">V0288_18700</name>
</gene>
<comment type="caution">
    <text evidence="2">The sequence shown here is derived from an EMBL/GenBank/DDBJ whole genome shotgun (WGS) entry which is preliminary data.</text>
</comment>
<proteinExistence type="predicted"/>
<dbReference type="RefSeq" id="WP_332866643.1">
    <property type="nucleotide sequence ID" value="NZ_JBAFSM010000041.1"/>
</dbReference>
<organism evidence="2 3">
    <name type="scientific">Pannus brasiliensis CCIBt3594</name>
    <dbReference type="NCBI Taxonomy" id="1427578"/>
    <lineage>
        <taxon>Bacteria</taxon>
        <taxon>Bacillati</taxon>
        <taxon>Cyanobacteriota</taxon>
        <taxon>Cyanophyceae</taxon>
        <taxon>Oscillatoriophycideae</taxon>
        <taxon>Chroococcales</taxon>
        <taxon>Microcystaceae</taxon>
        <taxon>Pannus</taxon>
    </lineage>
</organism>
<dbReference type="EMBL" id="JBAFSM010000041">
    <property type="protein sequence ID" value="MEG3439163.1"/>
    <property type="molecule type" value="Genomic_DNA"/>
</dbReference>